<dbReference type="OrthoDB" id="10259545at2759"/>
<reference evidence="2 3" key="1">
    <citation type="journal article" date="2020" name="Nat. Food">
        <title>A phased Vanilla planifolia genome enables genetic improvement of flavour and production.</title>
        <authorList>
            <person name="Hasing T."/>
            <person name="Tang H."/>
            <person name="Brym M."/>
            <person name="Khazi F."/>
            <person name="Huang T."/>
            <person name="Chambers A.H."/>
        </authorList>
    </citation>
    <scope>NUCLEOTIDE SEQUENCE [LARGE SCALE GENOMIC DNA]</scope>
    <source>
        <tissue evidence="2">Leaf</tissue>
    </source>
</reference>
<dbReference type="Gene3D" id="3.40.50.1100">
    <property type="match status" value="1"/>
</dbReference>
<protein>
    <recommendedName>
        <fullName evidence="1">Tryptophan synthase beta chain-like PALP domain-containing protein</fullName>
    </recommendedName>
</protein>
<dbReference type="PANTHER" id="PTHR10314">
    <property type="entry name" value="CYSTATHIONINE BETA-SYNTHASE"/>
    <property type="match status" value="1"/>
</dbReference>
<evidence type="ECO:0000259" key="1">
    <source>
        <dbReference type="Pfam" id="PF00291"/>
    </source>
</evidence>
<sequence>MASYHYSNVKRIGIDVDSEYDIWYLDHSSDNEHLRLVLESLAKIIGVEPSETSVVSGENPGYMPSVLDVKLLDEVIKVSTDEAVQIARALALKEGLLVGISSGGAAAAAIHVAKRPENVGKLVVVIFPSFGERYISTVLFHPILEEVRKLRKKTKNTEEQRRIHGVQS</sequence>
<organism evidence="2 3">
    <name type="scientific">Vanilla planifolia</name>
    <name type="common">Vanilla</name>
    <dbReference type="NCBI Taxonomy" id="51239"/>
    <lineage>
        <taxon>Eukaryota</taxon>
        <taxon>Viridiplantae</taxon>
        <taxon>Streptophyta</taxon>
        <taxon>Embryophyta</taxon>
        <taxon>Tracheophyta</taxon>
        <taxon>Spermatophyta</taxon>
        <taxon>Magnoliopsida</taxon>
        <taxon>Liliopsida</taxon>
        <taxon>Asparagales</taxon>
        <taxon>Orchidaceae</taxon>
        <taxon>Vanilloideae</taxon>
        <taxon>Vanilleae</taxon>
        <taxon>Vanilla</taxon>
    </lineage>
</organism>
<evidence type="ECO:0000313" key="2">
    <source>
        <dbReference type="EMBL" id="KAG0468013.1"/>
    </source>
</evidence>
<dbReference type="Pfam" id="PF00291">
    <property type="entry name" value="PALP"/>
    <property type="match status" value="1"/>
</dbReference>
<dbReference type="InterPro" id="IPR001926">
    <property type="entry name" value="TrpB-like_PALP"/>
</dbReference>
<name>A0A835QAY3_VANPL</name>
<dbReference type="Proteomes" id="UP000639772">
    <property type="component" value="Chromosome 9"/>
</dbReference>
<dbReference type="InterPro" id="IPR050214">
    <property type="entry name" value="Cys_Synth/Cystath_Beta-Synth"/>
</dbReference>
<proteinExistence type="predicted"/>
<comment type="caution">
    <text evidence="2">The sequence shown here is derived from an EMBL/GenBank/DDBJ whole genome shotgun (WGS) entry which is preliminary data.</text>
</comment>
<gene>
    <name evidence="2" type="ORF">HPP92_017341</name>
</gene>
<dbReference type="InterPro" id="IPR036052">
    <property type="entry name" value="TrpB-like_PALP_sf"/>
</dbReference>
<dbReference type="SUPFAM" id="SSF53686">
    <property type="entry name" value="Tryptophan synthase beta subunit-like PLP-dependent enzymes"/>
    <property type="match status" value="1"/>
</dbReference>
<evidence type="ECO:0000313" key="3">
    <source>
        <dbReference type="Proteomes" id="UP000639772"/>
    </source>
</evidence>
<feature type="domain" description="Tryptophan synthase beta chain-like PALP" evidence="1">
    <location>
        <begin position="53"/>
        <end position="128"/>
    </location>
</feature>
<accession>A0A835QAY3</accession>
<dbReference type="EMBL" id="JADCNM010000009">
    <property type="protein sequence ID" value="KAG0468013.1"/>
    <property type="molecule type" value="Genomic_DNA"/>
</dbReference>
<dbReference type="AlphaFoldDB" id="A0A835QAY3"/>